<organism evidence="1 2">
    <name type="scientific">Paractinoplanes bogorensis</name>
    <dbReference type="NCBI Taxonomy" id="1610840"/>
    <lineage>
        <taxon>Bacteria</taxon>
        <taxon>Bacillati</taxon>
        <taxon>Actinomycetota</taxon>
        <taxon>Actinomycetes</taxon>
        <taxon>Micromonosporales</taxon>
        <taxon>Micromonosporaceae</taxon>
        <taxon>Paractinoplanes</taxon>
    </lineage>
</organism>
<gene>
    <name evidence="1" type="ORF">KOI35_26295</name>
</gene>
<evidence type="ECO:0000313" key="2">
    <source>
        <dbReference type="Proteomes" id="UP001519654"/>
    </source>
</evidence>
<proteinExistence type="predicted"/>
<evidence type="ECO:0000313" key="1">
    <source>
        <dbReference type="EMBL" id="MBU2667028.1"/>
    </source>
</evidence>
<reference evidence="1 2" key="1">
    <citation type="submission" date="2021-06" db="EMBL/GenBank/DDBJ databases">
        <title>Actinoplanes lichenicola sp. nov., and Actinoplanes ovalisporus sp. nov., isolated from lichen in Thailand.</title>
        <authorList>
            <person name="Saeng-In P."/>
            <person name="Kanchanasin P."/>
            <person name="Yuki M."/>
            <person name="Kudo T."/>
            <person name="Ohkuma M."/>
            <person name="Phongsopitanun W."/>
            <person name="Tanasupawat S."/>
        </authorList>
    </citation>
    <scope>NUCLEOTIDE SEQUENCE [LARGE SCALE GENOMIC DNA]</scope>
    <source>
        <strain evidence="1 2">NBRC 110975</strain>
    </source>
</reference>
<dbReference type="Proteomes" id="UP001519654">
    <property type="component" value="Unassembled WGS sequence"/>
</dbReference>
<name>A0ABS5YUI0_9ACTN</name>
<comment type="caution">
    <text evidence="1">The sequence shown here is derived from an EMBL/GenBank/DDBJ whole genome shotgun (WGS) entry which is preliminary data.</text>
</comment>
<protein>
    <submittedName>
        <fullName evidence="1">Uncharacterized protein</fullName>
    </submittedName>
</protein>
<dbReference type="RefSeq" id="WP_215791252.1">
    <property type="nucleotide sequence ID" value="NZ_JAHKKG010000008.1"/>
</dbReference>
<sequence length="347" mass="38633">MTDIAIPKVAVTMLGLSASGKTSFTMSMFGAMSRGVEHYFLWSEEDGKQLLASWAKLLDTGKFPQPTDMTGFKYYDFVLNRGMGQGDVLQINWLDYRGGAIIDPSRASQDVPVLEKQLLLSDSVYIVLDGETLGKWVASQVDGTENGLAPVMDKLGVGHISQMLMPAVAKRRRELGKPPPSVVVLVTKEDRLAEVVEAPADLAMGLVERHLPELLPIAFSPGVQTLVTSTTLKAVGHGRLERCFVVPFVFTFLEFLRNEITVEEGFLDANDERHAANAEQLAILSRRFGRIVRSGRIRELSAEQRRIVGEAQRRRNKLVTLRQEAERLETELRGARIFDGGQPRRNR</sequence>
<dbReference type="EMBL" id="JAHKKG010000008">
    <property type="protein sequence ID" value="MBU2667028.1"/>
    <property type="molecule type" value="Genomic_DNA"/>
</dbReference>
<accession>A0ABS5YUI0</accession>
<keyword evidence="2" id="KW-1185">Reference proteome</keyword>